<evidence type="ECO:0000313" key="2">
    <source>
        <dbReference type="Proteomes" id="UP000004038"/>
    </source>
</evidence>
<dbReference type="Proteomes" id="UP000004038">
    <property type="component" value="Unassembled WGS sequence"/>
</dbReference>
<gene>
    <name evidence="1" type="ORF">SM0020_22672</name>
</gene>
<dbReference type="PATRIC" id="fig|1107881.3.peg.4617"/>
<sequence length="134" mass="15030">MTEIEREYYYRCVAMLVEAEAVDQVIAQVRSEPRGIIRVSCPVALINFQFGELFARPTACRSFIPRSTCRPGSTSRPLRIFGKRWTAPRPSINGWEDVEFGKAVEDNGRRKLIMGALDRGVPDLPGTRCAGGRL</sequence>
<dbReference type="AlphaFoldDB" id="H0G4X8"/>
<dbReference type="EMBL" id="AGVV01000054">
    <property type="protein sequence ID" value="EHK75662.1"/>
    <property type="molecule type" value="Genomic_DNA"/>
</dbReference>
<protein>
    <submittedName>
        <fullName evidence="1">LysR family transcriptional regulator</fullName>
    </submittedName>
</protein>
<accession>H0G4X8</accession>
<proteinExistence type="predicted"/>
<evidence type="ECO:0000313" key="1">
    <source>
        <dbReference type="EMBL" id="EHK75662.1"/>
    </source>
</evidence>
<name>H0G4X8_RHIML</name>
<reference evidence="1 2" key="1">
    <citation type="journal article" date="2012" name="J. Bacteriol.">
        <title>Draft Genome Sequence of Sinorhizobium meliloti CCNWSX0020, a Nitrogen-Fixing Symbiont with Copper Tolerance Capability Isolated from Lead-Zinc Mine Tailings.</title>
        <authorList>
            <person name="Li Z."/>
            <person name="Ma Z."/>
            <person name="Hao X."/>
            <person name="Wei G."/>
        </authorList>
    </citation>
    <scope>NUCLEOTIDE SEQUENCE [LARGE SCALE GENOMIC DNA]</scope>
    <source>
        <strain evidence="1 2">CCNWSX0020</strain>
    </source>
</reference>
<organism evidence="1 2">
    <name type="scientific">Sinorhizobium meliloti CCNWSX0020</name>
    <dbReference type="NCBI Taxonomy" id="1107881"/>
    <lineage>
        <taxon>Bacteria</taxon>
        <taxon>Pseudomonadati</taxon>
        <taxon>Pseudomonadota</taxon>
        <taxon>Alphaproteobacteria</taxon>
        <taxon>Hyphomicrobiales</taxon>
        <taxon>Rhizobiaceae</taxon>
        <taxon>Sinorhizobium/Ensifer group</taxon>
        <taxon>Sinorhizobium</taxon>
    </lineage>
</organism>